<keyword evidence="1" id="KW-1133">Transmembrane helix</keyword>
<dbReference type="GO" id="GO:0005886">
    <property type="term" value="C:plasma membrane"/>
    <property type="evidence" value="ECO:0007669"/>
    <property type="project" value="TreeGrafter"/>
</dbReference>
<dbReference type="GeneID" id="96622750"/>
<dbReference type="Gene3D" id="1.20.1530.20">
    <property type="match status" value="1"/>
</dbReference>
<evidence type="ECO:0000256" key="1">
    <source>
        <dbReference type="SAM" id="Phobius"/>
    </source>
</evidence>
<dbReference type="KEGG" id="rter:IDM49_00750"/>
<dbReference type="RefSeq" id="WP_190724677.1">
    <property type="nucleotide sequence ID" value="NZ_CP061539.1"/>
</dbReference>
<accession>A0A7H2BDX9</accession>
<dbReference type="EMBL" id="CP061539">
    <property type="protein sequence ID" value="QNV37875.1"/>
    <property type="molecule type" value="Genomic_DNA"/>
</dbReference>
<evidence type="ECO:0000313" key="2">
    <source>
        <dbReference type="EMBL" id="QNV37875.1"/>
    </source>
</evidence>
<dbReference type="InterPro" id="IPR038770">
    <property type="entry name" value="Na+/solute_symporter_sf"/>
</dbReference>
<evidence type="ECO:0000313" key="3">
    <source>
        <dbReference type="Proteomes" id="UP000516404"/>
    </source>
</evidence>
<sequence>MASRFKLSAPDPLILMILGAVILAIIVPARGEFADGFSVATKIAIAFLFFLYGARLSPQEAMAGLKNWKLHSSILAFTYVLFPIVGLLMWPLQHVIGQELYLGLLFMSLVPSTVQSSVTFTSVARGNVAGAVVAASASNLLGVVITPLLVMLLMRSDHVAISGDVFINVAVQLLLPFVLGQLLRKWAAPFAKNKLTKNIDRLSIAMVVYSAFSEGVVDGIWARVSIPQLIALIIINVVLVEVMLWLTNFVGKKLGFDRPDRIAMQFCGTKKSLATGLPMAVIIFGGASVGLLILPLMLFHQVQLMICAARASRYARQLEA</sequence>
<feature type="transmembrane region" description="Helical" evidence="1">
    <location>
        <begin position="165"/>
        <end position="183"/>
    </location>
</feature>
<dbReference type="AlphaFoldDB" id="A0A7H2BDX9"/>
<keyword evidence="1" id="KW-0812">Transmembrane</keyword>
<feature type="transmembrane region" description="Helical" evidence="1">
    <location>
        <begin position="12"/>
        <end position="30"/>
    </location>
</feature>
<name>A0A7H2BDX9_9MICC</name>
<reference evidence="2 3" key="1">
    <citation type="submission" date="2020-09" db="EMBL/GenBank/DDBJ databases">
        <title>Investigation of environmental microbes.</title>
        <authorList>
            <person name="Ou Y."/>
            <person name="Kang Q."/>
        </authorList>
    </citation>
    <scope>NUCLEOTIDE SEQUENCE [LARGE SCALE GENOMIC DNA]</scope>
    <source>
        <strain evidence="2 3">KJZ-14</strain>
    </source>
</reference>
<feature type="transmembrane region" description="Helical" evidence="1">
    <location>
        <begin position="74"/>
        <end position="92"/>
    </location>
</feature>
<protein>
    <submittedName>
        <fullName evidence="2">Bile acid:sodium symporter</fullName>
    </submittedName>
</protein>
<dbReference type="PIRSF" id="PIRSF026166">
    <property type="entry name" value="UCP026166"/>
    <property type="match status" value="1"/>
</dbReference>
<dbReference type="Pfam" id="PF13593">
    <property type="entry name" value="SBF_like"/>
    <property type="match status" value="1"/>
</dbReference>
<feature type="transmembrane region" description="Helical" evidence="1">
    <location>
        <begin position="104"/>
        <end position="124"/>
    </location>
</feature>
<feature type="transmembrane region" description="Helical" evidence="1">
    <location>
        <begin position="204"/>
        <end position="224"/>
    </location>
</feature>
<feature type="transmembrane region" description="Helical" evidence="1">
    <location>
        <begin position="131"/>
        <end position="153"/>
    </location>
</feature>
<keyword evidence="1" id="KW-0472">Membrane</keyword>
<proteinExistence type="predicted"/>
<keyword evidence="3" id="KW-1185">Reference proteome</keyword>
<dbReference type="PANTHER" id="PTHR18640">
    <property type="entry name" value="SOLUTE CARRIER FAMILY 10 MEMBER 7"/>
    <property type="match status" value="1"/>
</dbReference>
<feature type="transmembrane region" description="Helical" evidence="1">
    <location>
        <begin position="272"/>
        <end position="298"/>
    </location>
</feature>
<organism evidence="2 3">
    <name type="scientific">Rothia terrae</name>
    <dbReference type="NCBI Taxonomy" id="396015"/>
    <lineage>
        <taxon>Bacteria</taxon>
        <taxon>Bacillati</taxon>
        <taxon>Actinomycetota</taxon>
        <taxon>Actinomycetes</taxon>
        <taxon>Micrococcales</taxon>
        <taxon>Micrococcaceae</taxon>
        <taxon>Rothia</taxon>
    </lineage>
</organism>
<gene>
    <name evidence="2" type="ORF">IDM49_00750</name>
</gene>
<dbReference type="PANTHER" id="PTHR18640:SF5">
    <property type="entry name" value="SODIUM_BILE ACID COTRANSPORTER 7"/>
    <property type="match status" value="1"/>
</dbReference>
<dbReference type="InterPro" id="IPR016833">
    <property type="entry name" value="Put_Na-Bile_cotransptr"/>
</dbReference>
<feature type="transmembrane region" description="Helical" evidence="1">
    <location>
        <begin position="230"/>
        <end position="251"/>
    </location>
</feature>
<feature type="transmembrane region" description="Helical" evidence="1">
    <location>
        <begin position="36"/>
        <end position="54"/>
    </location>
</feature>
<dbReference type="Proteomes" id="UP000516404">
    <property type="component" value="Chromosome"/>
</dbReference>